<organism evidence="1 2">
    <name type="scientific">Thiohalophilus thiocyanatoxydans</name>
    <dbReference type="NCBI Taxonomy" id="381308"/>
    <lineage>
        <taxon>Bacteria</taxon>
        <taxon>Pseudomonadati</taxon>
        <taxon>Pseudomonadota</taxon>
        <taxon>Gammaproteobacteria</taxon>
        <taxon>Thiohalomonadales</taxon>
        <taxon>Thiohalophilaceae</taxon>
        <taxon>Thiohalophilus</taxon>
    </lineage>
</organism>
<dbReference type="OrthoDB" id="5623883at2"/>
<comment type="caution">
    <text evidence="1">The sequence shown here is derived from an EMBL/GenBank/DDBJ whole genome shotgun (WGS) entry which is preliminary data.</text>
</comment>
<protein>
    <submittedName>
        <fullName evidence="1">Uncharacterized protein</fullName>
    </submittedName>
</protein>
<evidence type="ECO:0000313" key="1">
    <source>
        <dbReference type="EMBL" id="TDY02550.1"/>
    </source>
</evidence>
<dbReference type="Proteomes" id="UP000294914">
    <property type="component" value="Unassembled WGS sequence"/>
</dbReference>
<keyword evidence="2" id="KW-1185">Reference proteome</keyword>
<sequence>MQSLLTLKIDGKIVQEFDRNTRLPGRQRDFLDKMDEDMSRGIRLAEKYVPEPDNLQRARYVAMHLLQAFEKEDQGMITAAFAYLAQRMPALNTVQIDHDSQGVNLQLKLDQE</sequence>
<accession>A0A4R8IT31</accession>
<dbReference type="EMBL" id="SOQX01000002">
    <property type="protein sequence ID" value="TDY02550.1"/>
    <property type="molecule type" value="Genomic_DNA"/>
</dbReference>
<dbReference type="RefSeq" id="WP_134081626.1">
    <property type="nucleotide sequence ID" value="NZ_SOQX01000002.1"/>
</dbReference>
<dbReference type="AlphaFoldDB" id="A0A4R8IT31"/>
<name>A0A4R8IT31_9GAMM</name>
<evidence type="ECO:0000313" key="2">
    <source>
        <dbReference type="Proteomes" id="UP000294914"/>
    </source>
</evidence>
<gene>
    <name evidence="1" type="ORF">EDC23_0925</name>
</gene>
<proteinExistence type="predicted"/>
<reference evidence="1 2" key="1">
    <citation type="submission" date="2019-03" db="EMBL/GenBank/DDBJ databases">
        <title>Genomic Encyclopedia of Type Strains, Phase IV (KMG-IV): sequencing the most valuable type-strain genomes for metagenomic binning, comparative biology and taxonomic classification.</title>
        <authorList>
            <person name="Goeker M."/>
        </authorList>
    </citation>
    <scope>NUCLEOTIDE SEQUENCE [LARGE SCALE GENOMIC DNA]</scope>
    <source>
        <strain evidence="1 2">DSM 16326</strain>
    </source>
</reference>